<protein>
    <submittedName>
        <fullName evidence="4">Class I SAM-dependent methyltransferase</fullName>
    </submittedName>
</protein>
<dbReference type="Pfam" id="PF13578">
    <property type="entry name" value="Methyltransf_24"/>
    <property type="match status" value="1"/>
</dbReference>
<dbReference type="GO" id="GO:0032259">
    <property type="term" value="P:methylation"/>
    <property type="evidence" value="ECO:0007669"/>
    <property type="project" value="UniProtKB-KW"/>
</dbReference>
<dbReference type="PANTHER" id="PTHR40048:SF1">
    <property type="entry name" value="RHAMNOSYL O-METHYLTRANSFERASE"/>
    <property type="match status" value="1"/>
</dbReference>
<evidence type="ECO:0000256" key="1">
    <source>
        <dbReference type="ARBA" id="ARBA00022603"/>
    </source>
</evidence>
<evidence type="ECO:0000313" key="5">
    <source>
        <dbReference type="Proteomes" id="UP000643405"/>
    </source>
</evidence>
<evidence type="ECO:0000256" key="2">
    <source>
        <dbReference type="ARBA" id="ARBA00022679"/>
    </source>
</evidence>
<reference evidence="4" key="1">
    <citation type="submission" date="2020-09" db="EMBL/GenBank/DDBJ databases">
        <title>Genome seq and assembly of Tianweitania sp.</title>
        <authorList>
            <person name="Chhetri G."/>
        </authorList>
    </citation>
    <scope>NUCLEOTIDE SEQUENCE</scope>
    <source>
        <strain evidence="4">Rool2</strain>
    </source>
</reference>
<keyword evidence="3" id="KW-0175">Coiled coil</keyword>
<dbReference type="GO" id="GO:0005886">
    <property type="term" value="C:plasma membrane"/>
    <property type="evidence" value="ECO:0007669"/>
    <property type="project" value="TreeGrafter"/>
</dbReference>
<dbReference type="InterPro" id="IPR029063">
    <property type="entry name" value="SAM-dependent_MTases_sf"/>
</dbReference>
<feature type="coiled-coil region" evidence="3">
    <location>
        <begin position="356"/>
        <end position="449"/>
    </location>
</feature>
<comment type="caution">
    <text evidence="4">The sequence shown here is derived from an EMBL/GenBank/DDBJ whole genome shotgun (WGS) entry which is preliminary data.</text>
</comment>
<dbReference type="GO" id="GO:0071770">
    <property type="term" value="P:DIM/DIP cell wall layer assembly"/>
    <property type="evidence" value="ECO:0007669"/>
    <property type="project" value="TreeGrafter"/>
</dbReference>
<gene>
    <name evidence="4" type="ORF">ICI42_00805</name>
</gene>
<sequence length="471" mass="53934">MQRNKAHLSDPNLVAQGRSFDNLMPLGSLAFMRPSYLAMSAWIEHIPFAFWLIQALRPNVFVELGSHWGVSYFAHCQAIERLSLDCKAFAVDSWDSDEHDGLSGEEIFKSVSHYNRDNYENISVILRSRFDDAAVFFAEKSIDLIHIYGLHSYDAAKDEFDRWKDKLSNRSVVLFHDTNVREQDFGVYKLFEELAERYPTFEFTHGHGLGVVGFGADQTPQLKSLFEAGQNDNARRDLNIQFSTLGGSCLNAYKNEKLEARLKPFSTMENELISLRHEVRHAVQEREQLSRGLQAKTALIESHGREIENTKALIFKISDKNKVLQSDLSKVMGERQVFSEENRRLFSELAAKSVVIRRNDDELASLRLRVSELVKEEATLRIELDELTADVAHYEALAERYQADAENYTLESGRANKLQAELEAAVSERDNEKGLRALLQHEKNEAERRLQSRFTEIAALTNLLKEKEGKD</sequence>
<dbReference type="SUPFAM" id="SSF53335">
    <property type="entry name" value="S-adenosyl-L-methionine-dependent methyltransferases"/>
    <property type="match status" value="1"/>
</dbReference>
<evidence type="ECO:0000256" key="3">
    <source>
        <dbReference type="SAM" id="Coils"/>
    </source>
</evidence>
<name>A0A8J6PEC6_9HYPH</name>
<dbReference type="AlphaFoldDB" id="A0A8J6PEC6"/>
<keyword evidence="1 4" id="KW-0489">Methyltransferase</keyword>
<dbReference type="Proteomes" id="UP000643405">
    <property type="component" value="Unassembled WGS sequence"/>
</dbReference>
<keyword evidence="2" id="KW-0808">Transferase</keyword>
<evidence type="ECO:0000313" key="4">
    <source>
        <dbReference type="EMBL" id="MBD0413194.1"/>
    </source>
</evidence>
<dbReference type="EMBL" id="JACVVX010000001">
    <property type="protein sequence ID" value="MBD0413194.1"/>
    <property type="molecule type" value="Genomic_DNA"/>
</dbReference>
<keyword evidence="5" id="KW-1185">Reference proteome</keyword>
<organism evidence="4 5">
    <name type="scientific">Oryzicola mucosus</name>
    <dbReference type="NCBI Taxonomy" id="2767425"/>
    <lineage>
        <taxon>Bacteria</taxon>
        <taxon>Pseudomonadati</taxon>
        <taxon>Pseudomonadota</taxon>
        <taxon>Alphaproteobacteria</taxon>
        <taxon>Hyphomicrobiales</taxon>
        <taxon>Phyllobacteriaceae</taxon>
        <taxon>Oryzicola</taxon>
    </lineage>
</organism>
<accession>A0A8J6PEC6</accession>
<dbReference type="PANTHER" id="PTHR40048">
    <property type="entry name" value="RHAMNOSYL O-METHYLTRANSFERASE"/>
    <property type="match status" value="1"/>
</dbReference>
<dbReference type="GO" id="GO:0008168">
    <property type="term" value="F:methyltransferase activity"/>
    <property type="evidence" value="ECO:0007669"/>
    <property type="project" value="UniProtKB-KW"/>
</dbReference>
<dbReference type="Gene3D" id="3.40.50.150">
    <property type="entry name" value="Vaccinia Virus protein VP39"/>
    <property type="match status" value="1"/>
</dbReference>
<proteinExistence type="predicted"/>
<dbReference type="RefSeq" id="WP_188162646.1">
    <property type="nucleotide sequence ID" value="NZ_JACVVX010000001.1"/>
</dbReference>